<dbReference type="RefSeq" id="WP_096329570.1">
    <property type="nucleotide sequence ID" value="NZ_FOMX01000003.1"/>
</dbReference>
<feature type="region of interest" description="Disordered" evidence="1">
    <location>
        <begin position="343"/>
        <end position="373"/>
    </location>
</feature>
<proteinExistence type="predicted"/>
<feature type="compositionally biased region" description="Low complexity" evidence="1">
    <location>
        <begin position="295"/>
        <end position="305"/>
    </location>
</feature>
<feature type="compositionally biased region" description="Pro residues" evidence="1">
    <location>
        <begin position="306"/>
        <end position="320"/>
    </location>
</feature>
<dbReference type="EMBL" id="FOMX01000003">
    <property type="protein sequence ID" value="SFD67710.1"/>
    <property type="molecule type" value="Genomic_DNA"/>
</dbReference>
<dbReference type="Proteomes" id="UP000199400">
    <property type="component" value="Unassembled WGS sequence"/>
</dbReference>
<dbReference type="AlphaFoldDB" id="A0A1I1UIE1"/>
<feature type="compositionally biased region" description="Polar residues" evidence="1">
    <location>
        <begin position="358"/>
        <end position="367"/>
    </location>
</feature>
<evidence type="ECO:0000313" key="3">
    <source>
        <dbReference type="Proteomes" id="UP000199400"/>
    </source>
</evidence>
<name>A0A1I1UIE1_9BACT</name>
<gene>
    <name evidence="2" type="ORF">SAMN02745121_01093</name>
</gene>
<evidence type="ECO:0008006" key="4">
    <source>
        <dbReference type="Google" id="ProtNLM"/>
    </source>
</evidence>
<feature type="region of interest" description="Disordered" evidence="1">
    <location>
        <begin position="286"/>
        <end position="326"/>
    </location>
</feature>
<keyword evidence="3" id="KW-1185">Reference proteome</keyword>
<evidence type="ECO:0000256" key="1">
    <source>
        <dbReference type="SAM" id="MobiDB-lite"/>
    </source>
</evidence>
<reference evidence="3" key="1">
    <citation type="submission" date="2016-10" db="EMBL/GenBank/DDBJ databases">
        <authorList>
            <person name="Varghese N."/>
            <person name="Submissions S."/>
        </authorList>
    </citation>
    <scope>NUCLEOTIDE SEQUENCE [LARGE SCALE GENOMIC DNA]</scope>
    <source>
        <strain evidence="3">ATCC 25963</strain>
    </source>
</reference>
<sequence length="373" mass="39085">MRLATTVIVASVALAVIGEGEARACSCAWPQLGAGRLYLGADGSLPPGARGFAWAGAERLTGSSDRVSVVRVEGRRKVPVKHTIAEEQGIDLIVPAENFKPGQVYEVTVREGPLASDMRRARKDKDALPPAEATTTVTIAAAPLELTQATLRAGAPTEQSLSIAAPAICIEGITAAAVPLRVELPPEVEPLRGSLLFTTRVDGRPWAPRHSLCEPVEPGRAWTDEPGTDLVFTVCQRSPAAEQIARGQGATPPGLTPGLHRVEIEVATPDRRAVVTTPAIDVSLACPTAPTEVTPAAGSSTEPSASEPPAPASPREPPPVASRGCAVGEPGLAWLLVAAGLRRRRRASSPKHVEKDMSFSTCPSSSEPRQRRA</sequence>
<accession>A0A1I1UIE1</accession>
<evidence type="ECO:0000313" key="2">
    <source>
        <dbReference type="EMBL" id="SFD67710.1"/>
    </source>
</evidence>
<organism evidence="2 3">
    <name type="scientific">Nannocystis exedens</name>
    <dbReference type="NCBI Taxonomy" id="54"/>
    <lineage>
        <taxon>Bacteria</taxon>
        <taxon>Pseudomonadati</taxon>
        <taxon>Myxococcota</taxon>
        <taxon>Polyangia</taxon>
        <taxon>Nannocystales</taxon>
        <taxon>Nannocystaceae</taxon>
        <taxon>Nannocystis</taxon>
    </lineage>
</organism>
<protein>
    <recommendedName>
        <fullName evidence="4">MYXO-CTERM domain-containing protein</fullName>
    </recommendedName>
</protein>